<feature type="transmembrane region" description="Helical" evidence="8">
    <location>
        <begin position="151"/>
        <end position="170"/>
    </location>
</feature>
<dbReference type="GO" id="GO:0005886">
    <property type="term" value="C:plasma membrane"/>
    <property type="evidence" value="ECO:0007669"/>
    <property type="project" value="UniProtKB-SubCell"/>
</dbReference>
<keyword evidence="6 8" id="KW-0472">Membrane</keyword>
<dbReference type="Pfam" id="PF00664">
    <property type="entry name" value="ABC_membrane"/>
    <property type="match status" value="1"/>
</dbReference>
<keyword evidence="3" id="KW-0547">Nucleotide-binding</keyword>
<keyword evidence="5 8" id="KW-1133">Transmembrane helix</keyword>
<evidence type="ECO:0000313" key="12">
    <source>
        <dbReference type="Proteomes" id="UP000247832"/>
    </source>
</evidence>
<evidence type="ECO:0000256" key="4">
    <source>
        <dbReference type="ARBA" id="ARBA00022840"/>
    </source>
</evidence>
<dbReference type="InterPro" id="IPR014223">
    <property type="entry name" value="ABC_CydC/D"/>
</dbReference>
<gene>
    <name evidence="11" type="primary">cydC</name>
    <name evidence="11" type="ORF">CVV68_08950</name>
</gene>
<dbReference type="InterPro" id="IPR003439">
    <property type="entry name" value="ABC_transporter-like_ATP-bd"/>
</dbReference>
<dbReference type="InterPro" id="IPR011527">
    <property type="entry name" value="ABC1_TM_dom"/>
</dbReference>
<dbReference type="Gene3D" id="1.20.1560.10">
    <property type="entry name" value="ABC transporter type 1, transmembrane domain"/>
    <property type="match status" value="2"/>
</dbReference>
<feature type="transmembrane region" description="Helical" evidence="8">
    <location>
        <begin position="666"/>
        <end position="694"/>
    </location>
</feature>
<dbReference type="PROSITE" id="PS00211">
    <property type="entry name" value="ABC_TRANSPORTER_1"/>
    <property type="match status" value="2"/>
</dbReference>
<feature type="transmembrane region" description="Helical" evidence="8">
    <location>
        <begin position="177"/>
        <end position="199"/>
    </location>
</feature>
<evidence type="ECO:0000256" key="3">
    <source>
        <dbReference type="ARBA" id="ARBA00022741"/>
    </source>
</evidence>
<evidence type="ECO:0000256" key="8">
    <source>
        <dbReference type="SAM" id="Phobius"/>
    </source>
</evidence>
<proteinExistence type="predicted"/>
<dbReference type="SUPFAM" id="SSF52540">
    <property type="entry name" value="P-loop containing nucleoside triphosphate hydrolases"/>
    <property type="match status" value="2"/>
</dbReference>
<comment type="caution">
    <text evidence="11">The sequence shown here is derived from an EMBL/GenBank/DDBJ whole genome shotgun (WGS) entry which is preliminary data.</text>
</comment>
<feature type="domain" description="ABC transmembrane type-1" evidence="10">
    <location>
        <begin position="141"/>
        <end position="314"/>
    </location>
</feature>
<feature type="domain" description="ABC transporter" evidence="9">
    <location>
        <begin position="394"/>
        <end position="618"/>
    </location>
</feature>
<dbReference type="Pfam" id="PF00005">
    <property type="entry name" value="ABC_tran"/>
    <property type="match status" value="2"/>
</dbReference>
<evidence type="ECO:0000259" key="9">
    <source>
        <dbReference type="PROSITE" id="PS50893"/>
    </source>
</evidence>
<keyword evidence="12" id="KW-1185">Reference proteome</keyword>
<reference evidence="11 12" key="1">
    <citation type="submission" date="2018-05" db="EMBL/GenBank/DDBJ databases">
        <title>Genetic diversity of glacier-inhabiting Cryobacterium bacteria in China and description of Cryobacterium mengkeensis sp. nov. and Arthrobacter glacialis sp. nov.</title>
        <authorList>
            <person name="Liu Q."/>
            <person name="Xin Y.-H."/>
        </authorList>
    </citation>
    <scope>NUCLEOTIDE SEQUENCE [LARGE SCALE GENOMIC DNA]</scope>
    <source>
        <strain evidence="11 12">LI2</strain>
    </source>
</reference>
<dbReference type="InterPro" id="IPR003593">
    <property type="entry name" value="AAA+_ATPase"/>
</dbReference>
<dbReference type="GO" id="GO:0045454">
    <property type="term" value="P:cell redox homeostasis"/>
    <property type="evidence" value="ECO:0007669"/>
    <property type="project" value="InterPro"/>
</dbReference>
<dbReference type="EMBL" id="QJVD01000008">
    <property type="protein sequence ID" value="PYI67571.1"/>
    <property type="molecule type" value="Genomic_DNA"/>
</dbReference>
<evidence type="ECO:0000256" key="1">
    <source>
        <dbReference type="ARBA" id="ARBA00004651"/>
    </source>
</evidence>
<feature type="transmembrane region" description="Helical" evidence="8">
    <location>
        <begin position="809"/>
        <end position="828"/>
    </location>
</feature>
<feature type="domain" description="ABC transporter" evidence="9">
    <location>
        <begin position="987"/>
        <end position="1210"/>
    </location>
</feature>
<evidence type="ECO:0000256" key="6">
    <source>
        <dbReference type="ARBA" id="ARBA00023136"/>
    </source>
</evidence>
<dbReference type="OrthoDB" id="3237158at2"/>
<dbReference type="PROSITE" id="PS50929">
    <property type="entry name" value="ABC_TM1F"/>
    <property type="match status" value="2"/>
</dbReference>
<dbReference type="InterPro" id="IPR039421">
    <property type="entry name" value="Type_1_exporter"/>
</dbReference>
<protein>
    <submittedName>
        <fullName evidence="11">Thiol reductant ABC exporter subunit CydC</fullName>
    </submittedName>
</protein>
<evidence type="ECO:0000256" key="5">
    <source>
        <dbReference type="ARBA" id="ARBA00022989"/>
    </source>
</evidence>
<dbReference type="Gene3D" id="3.40.50.300">
    <property type="entry name" value="P-loop containing nucleotide triphosphate hydrolases"/>
    <property type="match status" value="2"/>
</dbReference>
<accession>A0A2V5L7H3</accession>
<feature type="transmembrane region" description="Helical" evidence="8">
    <location>
        <begin position="700"/>
        <end position="720"/>
    </location>
</feature>
<dbReference type="GO" id="GO:0034775">
    <property type="term" value="P:glutathione transmembrane transport"/>
    <property type="evidence" value="ECO:0007669"/>
    <property type="project" value="InterPro"/>
</dbReference>
<organism evidence="11 12">
    <name type="scientific">Arthrobacter livingstonensis</name>
    <dbReference type="NCBI Taxonomy" id="670078"/>
    <lineage>
        <taxon>Bacteria</taxon>
        <taxon>Bacillati</taxon>
        <taxon>Actinomycetota</taxon>
        <taxon>Actinomycetes</taxon>
        <taxon>Micrococcales</taxon>
        <taxon>Micrococcaceae</taxon>
        <taxon>Arthrobacter</taxon>
    </lineage>
</organism>
<dbReference type="CDD" id="cd18584">
    <property type="entry name" value="ABC_6TM_AarD_CydD"/>
    <property type="match status" value="1"/>
</dbReference>
<evidence type="ECO:0000256" key="2">
    <source>
        <dbReference type="ARBA" id="ARBA00022692"/>
    </source>
</evidence>
<dbReference type="InterPro" id="IPR017871">
    <property type="entry name" value="ABC_transporter-like_CS"/>
</dbReference>
<comment type="subcellular location">
    <subcellularLocation>
        <location evidence="1">Cell membrane</location>
        <topology evidence="1">Multi-pass membrane protein</topology>
    </subcellularLocation>
</comment>
<dbReference type="PANTHER" id="PTHR24221">
    <property type="entry name" value="ATP-BINDING CASSETTE SUB-FAMILY B"/>
    <property type="match status" value="1"/>
</dbReference>
<dbReference type="GO" id="GO:0016887">
    <property type="term" value="F:ATP hydrolysis activity"/>
    <property type="evidence" value="ECO:0007669"/>
    <property type="project" value="InterPro"/>
</dbReference>
<dbReference type="GO" id="GO:0034040">
    <property type="term" value="F:ATPase-coupled lipid transmembrane transporter activity"/>
    <property type="evidence" value="ECO:0007669"/>
    <property type="project" value="TreeGrafter"/>
</dbReference>
<dbReference type="AlphaFoldDB" id="A0A2V5L7H3"/>
<evidence type="ECO:0000313" key="11">
    <source>
        <dbReference type="EMBL" id="PYI67571.1"/>
    </source>
</evidence>
<keyword evidence="2 8" id="KW-0812">Transmembrane</keyword>
<feature type="transmembrane region" description="Helical" evidence="8">
    <location>
        <begin position="38"/>
        <end position="63"/>
    </location>
</feature>
<dbReference type="GO" id="GO:0005524">
    <property type="term" value="F:ATP binding"/>
    <property type="evidence" value="ECO:0007669"/>
    <property type="project" value="UniProtKB-KW"/>
</dbReference>
<dbReference type="InterPro" id="IPR036640">
    <property type="entry name" value="ABC1_TM_sf"/>
</dbReference>
<dbReference type="Proteomes" id="UP000247832">
    <property type="component" value="Unassembled WGS sequence"/>
</dbReference>
<feature type="transmembrane region" description="Helical" evidence="8">
    <location>
        <begin position="260"/>
        <end position="284"/>
    </location>
</feature>
<dbReference type="GO" id="GO:0140359">
    <property type="term" value="F:ABC-type transporter activity"/>
    <property type="evidence" value="ECO:0007669"/>
    <property type="project" value="InterPro"/>
</dbReference>
<evidence type="ECO:0000256" key="7">
    <source>
        <dbReference type="SAM" id="MobiDB-lite"/>
    </source>
</evidence>
<keyword evidence="4" id="KW-0067">ATP-binding</keyword>
<dbReference type="InterPro" id="IPR027417">
    <property type="entry name" value="P-loop_NTPase"/>
</dbReference>
<feature type="transmembrane region" description="Helical" evidence="8">
    <location>
        <begin position="781"/>
        <end position="803"/>
    </location>
</feature>
<feature type="domain" description="ABC transmembrane type-1" evidence="10">
    <location>
        <begin position="667"/>
        <end position="936"/>
    </location>
</feature>
<name>A0A2V5L7H3_9MICC</name>
<feature type="transmembrane region" description="Helical" evidence="8">
    <location>
        <begin position="75"/>
        <end position="95"/>
    </location>
</feature>
<dbReference type="NCBIfam" id="TIGR02868">
    <property type="entry name" value="CydC"/>
    <property type="match status" value="1"/>
</dbReference>
<dbReference type="PROSITE" id="PS50893">
    <property type="entry name" value="ABC_TRANSPORTER_2"/>
    <property type="match status" value="2"/>
</dbReference>
<dbReference type="PANTHER" id="PTHR24221:SF654">
    <property type="entry name" value="ATP-BINDING CASSETTE SUB-FAMILY B MEMBER 6"/>
    <property type="match status" value="1"/>
</dbReference>
<dbReference type="SUPFAM" id="SSF90123">
    <property type="entry name" value="ABC transporter transmembrane region"/>
    <property type="match status" value="2"/>
</dbReference>
<evidence type="ECO:0000259" key="10">
    <source>
        <dbReference type="PROSITE" id="PS50929"/>
    </source>
</evidence>
<feature type="region of interest" description="Disordered" evidence="7">
    <location>
        <begin position="1"/>
        <end position="34"/>
    </location>
</feature>
<dbReference type="SMART" id="SM00382">
    <property type="entry name" value="AAA"/>
    <property type="match status" value="2"/>
</dbReference>
<sequence length="1210" mass="123902">MTLPPPSGWGRRRQPGQRQGRSSMARPQLPPGKNTRTALASLAGMAALKAVALVLLMAALAHALARWAGGTQPDLARLAVQGSLGAVLLGAAAWGQQVLARRAAMGTKEELRAKLMTHRLGGAKGSGNGSAGTGADGMLASRGLDGLDSYFTAYLPALVGCAVLPAVVGLQILLTDWVSALIVALTVPLVPVFMILIGFHTQDRVELAARGLDRLSNHLLELARGLPVLVGLRRAGAQRQALADVSEKYRKSTMATLRTAFLSSMALELISTISVALVAVFIGVRLVAGDMTLEAGLLALMLAPECFRPLRDVGAAHHGSEDGVEALRRVNEILYAGTGAVPAGAVPDAATAMPAGALRDAALGAGAGHDGGGPALRAAALHAEAGHDAGVPVLRAARLTVAYPGRREPALSAFTASIPRGGVLVLDGPSGTGKSTALAAMAGLLGEAEVGGGLHRPAADAIVWVPQHPVFTEDTVAEEVALYAGGPSGVPVPAAAVAAALWRVNAGHLSGRSPLDCSPGELRRVAVARALARIAGDPAVELALLDEPTAHLDPVSARAVQQALASLRGTVALVVATHDPLLATLLRGPEIDPADIIDPTDADRARAASPFAAAAATASALPAPGQLPGSAPGLTPGPAPKLTYDSAPVRFQWRWLRHLPWRSPRFAAGVLVSVLATLSAAALSGISGWLIVWAAAQPPIMYLMVLIVGVRAFGVGRSVLRYSERLLTHDAVFRWAAELRLKLWDALGSDVRHWGRLTRSGGSLGTLISDVDELRDALPRAVVPIPSAVLSFLAVLAATLWLVPQAAGVVAVLGVLGLLVLPVAVYAAQRKASAAAAVHRSWLASRATTLFAAAGQLSANGVGGVQARTFAARDLTVSAPLRRLAWANGLGQSAVAALTSLAAVAVAATAIGSGADPRAAAVAALLMLALTEPLGQYVEAVEQLPVLGAMLARTMPMLDGAPAGMADTPATGAEPAGGPCGPPVTSLRVDNVTARYPDAPEPVFERISGGTEQGRWWTVSGPSGSGKSTLLAVLLGFLKPERGSYTLNDAHATTASLRQLAWCPQEPYLFNSTLRSNLALARPATDAPADTELEDALETVGLGPWYRGLPDGLGTRVGPGGHHLSGGQRTRVSVARTLVAGAAVVLLDEPTAHLGVDESAELVADLRGALSGAAVVLVTHDGELAAGGDSHLVLSAGSGREGMVRREAGV</sequence>